<proteinExistence type="predicted"/>
<feature type="region of interest" description="Disordered" evidence="1">
    <location>
        <begin position="1"/>
        <end position="59"/>
    </location>
</feature>
<feature type="compositionally biased region" description="Polar residues" evidence="1">
    <location>
        <begin position="36"/>
        <end position="50"/>
    </location>
</feature>
<reference evidence="2 3" key="1">
    <citation type="journal article" date="2012" name="Science">
        <title>The Paleozoic origin of enzymatic lignin decomposition reconstructed from 31 fungal genomes.</title>
        <authorList>
            <person name="Floudas D."/>
            <person name="Binder M."/>
            <person name="Riley R."/>
            <person name="Barry K."/>
            <person name="Blanchette R.A."/>
            <person name="Henrissat B."/>
            <person name="Martinez A.T."/>
            <person name="Otillar R."/>
            <person name="Spatafora J.W."/>
            <person name="Yadav J.S."/>
            <person name="Aerts A."/>
            <person name="Benoit I."/>
            <person name="Boyd A."/>
            <person name="Carlson A."/>
            <person name="Copeland A."/>
            <person name="Coutinho P.M."/>
            <person name="de Vries R.P."/>
            <person name="Ferreira P."/>
            <person name="Findley K."/>
            <person name="Foster B."/>
            <person name="Gaskell J."/>
            <person name="Glotzer D."/>
            <person name="Gorecki P."/>
            <person name="Heitman J."/>
            <person name="Hesse C."/>
            <person name="Hori C."/>
            <person name="Igarashi K."/>
            <person name="Jurgens J.A."/>
            <person name="Kallen N."/>
            <person name="Kersten P."/>
            <person name="Kohler A."/>
            <person name="Kuees U."/>
            <person name="Kumar T.K.A."/>
            <person name="Kuo A."/>
            <person name="LaButti K."/>
            <person name="Larrondo L.F."/>
            <person name="Lindquist E."/>
            <person name="Ling A."/>
            <person name="Lombard V."/>
            <person name="Lucas S."/>
            <person name="Lundell T."/>
            <person name="Martin R."/>
            <person name="McLaughlin D.J."/>
            <person name="Morgenstern I."/>
            <person name="Morin E."/>
            <person name="Murat C."/>
            <person name="Nagy L.G."/>
            <person name="Nolan M."/>
            <person name="Ohm R.A."/>
            <person name="Patyshakuliyeva A."/>
            <person name="Rokas A."/>
            <person name="Ruiz-Duenas F.J."/>
            <person name="Sabat G."/>
            <person name="Salamov A."/>
            <person name="Samejima M."/>
            <person name="Schmutz J."/>
            <person name="Slot J.C."/>
            <person name="St John F."/>
            <person name="Stenlid J."/>
            <person name="Sun H."/>
            <person name="Sun S."/>
            <person name="Syed K."/>
            <person name="Tsang A."/>
            <person name="Wiebenga A."/>
            <person name="Young D."/>
            <person name="Pisabarro A."/>
            <person name="Eastwood D.C."/>
            <person name="Martin F."/>
            <person name="Cullen D."/>
            <person name="Grigoriev I.V."/>
            <person name="Hibbett D.S."/>
        </authorList>
    </citation>
    <scope>NUCLEOTIDE SEQUENCE [LARGE SCALE GENOMIC DNA]</scope>
    <source>
        <strain evidence="2 3">MD-104</strain>
    </source>
</reference>
<organism evidence="2 3">
    <name type="scientific">Wolfiporia cocos (strain MD-104)</name>
    <name type="common">Brown rot fungus</name>
    <dbReference type="NCBI Taxonomy" id="742152"/>
    <lineage>
        <taxon>Eukaryota</taxon>
        <taxon>Fungi</taxon>
        <taxon>Dikarya</taxon>
        <taxon>Basidiomycota</taxon>
        <taxon>Agaricomycotina</taxon>
        <taxon>Agaricomycetes</taxon>
        <taxon>Polyporales</taxon>
        <taxon>Phaeolaceae</taxon>
        <taxon>Wolfiporia</taxon>
    </lineage>
</organism>
<feature type="compositionally biased region" description="Basic residues" evidence="1">
    <location>
        <begin position="26"/>
        <end position="35"/>
    </location>
</feature>
<protein>
    <submittedName>
        <fullName evidence="2">Uncharacterized protein</fullName>
    </submittedName>
</protein>
<dbReference type="AlphaFoldDB" id="A0A2H3JK10"/>
<feature type="region of interest" description="Disordered" evidence="1">
    <location>
        <begin position="286"/>
        <end position="312"/>
    </location>
</feature>
<name>A0A2H3JK10_WOLCO</name>
<keyword evidence="3" id="KW-1185">Reference proteome</keyword>
<feature type="region of interest" description="Disordered" evidence="1">
    <location>
        <begin position="89"/>
        <end position="153"/>
    </location>
</feature>
<dbReference type="Proteomes" id="UP000218811">
    <property type="component" value="Unassembled WGS sequence"/>
</dbReference>
<evidence type="ECO:0000313" key="3">
    <source>
        <dbReference type="Proteomes" id="UP000218811"/>
    </source>
</evidence>
<evidence type="ECO:0000256" key="1">
    <source>
        <dbReference type="SAM" id="MobiDB-lite"/>
    </source>
</evidence>
<gene>
    <name evidence="2" type="ORF">WOLCODRAFT_140356</name>
</gene>
<dbReference type="OMA" id="EHTQVNA"/>
<evidence type="ECO:0000313" key="2">
    <source>
        <dbReference type="EMBL" id="PCH36347.1"/>
    </source>
</evidence>
<dbReference type="EMBL" id="KB467876">
    <property type="protein sequence ID" value="PCH36347.1"/>
    <property type="molecule type" value="Genomic_DNA"/>
</dbReference>
<dbReference type="OrthoDB" id="3364905at2759"/>
<feature type="compositionally biased region" description="Acidic residues" evidence="1">
    <location>
        <begin position="89"/>
        <end position="98"/>
    </location>
</feature>
<sequence length="437" mass="47535">MSHADGEYTPRSSRFLSSGSSSGRRSPSRQSHRNAPRSTGTLRGSSLSQTLDDDGANGRHSLAHELAVALMPEPSAGSKLLAEEFGIEYDEGAEGIDESPERDSGAVDGALQGEHPDLDGETSSPYDDEDALLDVDPAFGSAPESPKPRKQLEQDPMIVLAQNLEYTEKFLAQLRRLDADHGGPAAQANLESLASDMIRRINDSARDREGQVRELLEYEREFRKIAGEVNGTEVLGQLDALPDLIDDSSREGMQAELDAINEEEPELENEWEVDPDAAPLAEDEEYDSAYPRSPDKTAFPDPPPPSGPPTAANTIMQLSYLRTYTSSAAASLAVISEHTQVSAAATTEAGRKIRALKNKLGGWRTDWDSAERSRVKIERWEAGLDLDAAGPSPSMTPRLQTTRRIDGRKIVQEHLQAFEKALTEANMKTQAIMASAA</sequence>
<accession>A0A2H3JK10</accession>
<feature type="compositionally biased region" description="Low complexity" evidence="1">
    <location>
        <begin position="11"/>
        <end position="25"/>
    </location>
</feature>